<accession>A0A6A6QCM4</accession>
<feature type="compositionally biased region" description="Polar residues" evidence="1">
    <location>
        <begin position="1413"/>
        <end position="1432"/>
    </location>
</feature>
<dbReference type="SUPFAM" id="SSF56112">
    <property type="entry name" value="Protein kinase-like (PK-like)"/>
    <property type="match status" value="1"/>
</dbReference>
<evidence type="ECO:0000259" key="2">
    <source>
        <dbReference type="PROSITE" id="PS50006"/>
    </source>
</evidence>
<feature type="region of interest" description="Disordered" evidence="1">
    <location>
        <begin position="1487"/>
        <end position="1547"/>
    </location>
</feature>
<feature type="compositionally biased region" description="Low complexity" evidence="1">
    <location>
        <begin position="1487"/>
        <end position="1501"/>
    </location>
</feature>
<evidence type="ECO:0000256" key="1">
    <source>
        <dbReference type="SAM" id="MobiDB-lite"/>
    </source>
</evidence>
<feature type="compositionally biased region" description="Polar residues" evidence="1">
    <location>
        <begin position="1368"/>
        <end position="1379"/>
    </location>
</feature>
<sequence>MERASNTSRNAQCRLGAQCNRTLERLSLPSTTLLYPHTTPPSCNPQSLSTLLATPTSHLYLQQSCLSCLRTSRSGRLPASKMNPYFTNSSPDLPIALVKNSPAGVNLLVHVHHAGANAVNEYGRYTAPGEVPLSRSYQIFDSRTSKEWQNPAEAAAKELRHGYSKEPLYKRIDGREVDIRHYNPNDLDREAWLQERETPPKIGNGPVGTYVLLHDDDDYPDYYFGRSAQCAVLVPAEDGENTVGRQHFHVFPDRVANAWCLEVTSTSPTLAVVNNVYMQAKSNATGHRYQIFLNPEARNVVKIEGIVIYIYPIRLPSVCARSSLSSDFAKLEKLGASFGATNAQANEASVDDRLLLRKSRIRAEEETQIYVLRSHKLPSQSGRETYLALDPFNGEHLVAHILPKGYSGHKMANDHFELVNGLHTILSIARFRKPITVKGVPILLGEYHQRAVTLRKFMNENAQELNLEDRHRGALWLMKSLLNIVETMHETSTAHNNLSMDTVLVHDLGRNGADLCLTGFSNSIVLEAGDTTQALFEFDLSSIVRVVAQFLRMEDIPGRLRGAHLESPELDQDNHAWHTHSLAQKALVAARRTYTDAENYPDDSDGLEFDRLGNKVLDAIAKRDSTRAAAMLQSRRFLAPPVIHPGYTLGHLTLDRIVNEVSSGIRAYTVSDVNKIVRSIGGNKVHYWSQIKVLRNFYIPVYQRKHGDALVKLKPLLDYVLCCIDMYPDHRKDIVSLCKEYVPDGRGTGFCTLTHVDAFARAFARKKPLPSILSEAVATYRTLQGTGKEKSSLRFTATFYIWYHQPSRMFNLTQLLCIAHPDYLHRIMDRRRAAYPTQQVPEIQGDPRIRGRYALIRSLEWFMEKLHLRVPDREEILRESWDQSAIDQTSFANVDWQAKIILMIPHFLDLALLHRDEDIVEWCGHTFPLNTFEQNFCQGKQLNLPANRSAPRHWSIFPTDQPRISLIEEILAAKSPKRRVDDRPEGGFKFSRRNIAQQVLSVPRPERRDDSKFTSLNSSQAMAETLRKAYLNRDKKRKHELVDAKAVPLPSAKRIRFLLQTQSDQEEEEEYPEKEEYPEEDEYQEEEERSSECQPGSISEIEDVLGPEFQSMVPKPHASLPSTQKQSSEHNETTGPEFRSMVTKPRPSLPSTRGYGSEREVVLGPGFEAMVSSPHPSLPSTRGYGSQREIVIGPDFEAMVPSPHPSLPSTRGYGSRREVATGPDFKSMVPSPHPSLPSTQNYHSEHEVVLGPDFQSMIPSPHPSLPSTQDYHSEHGQVLGPDFQAMVPSPHSSLPSTQNYHSAHERVIGPDFHSMVPRPLERDDSSIADTQVPQLEDLDRVAAPMSQLSPSTPLERATSPIHVEAGVQTGSPLRTQVTQPPGPASPGQATSLSSADRGAQSFTPPHSFKAYLSPSTSQATSDSGTGPPTQEQAENEPDSLITQAGPALPSPRPESEKILEQDNEDDEVVVVQAPVATVLETEQAVPIAEASAPEEPVAAVVESEEAAPTAQPPAKKRTRKTRVVGAAPTRVPIPRGAKTRALNHLGG</sequence>
<protein>
    <recommendedName>
        <fullName evidence="2">FHA domain-containing protein</fullName>
    </recommendedName>
</protein>
<dbReference type="EMBL" id="MU004197">
    <property type="protein sequence ID" value="KAF2490178.1"/>
    <property type="molecule type" value="Genomic_DNA"/>
</dbReference>
<feature type="region of interest" description="Disordered" evidence="1">
    <location>
        <begin position="1338"/>
        <end position="1466"/>
    </location>
</feature>
<name>A0A6A6QCM4_9PEZI</name>
<evidence type="ECO:0000313" key="3">
    <source>
        <dbReference type="EMBL" id="KAF2490178.1"/>
    </source>
</evidence>
<dbReference type="Proteomes" id="UP000799750">
    <property type="component" value="Unassembled WGS sequence"/>
</dbReference>
<organism evidence="3 4">
    <name type="scientific">Lophium mytilinum</name>
    <dbReference type="NCBI Taxonomy" id="390894"/>
    <lineage>
        <taxon>Eukaryota</taxon>
        <taxon>Fungi</taxon>
        <taxon>Dikarya</taxon>
        <taxon>Ascomycota</taxon>
        <taxon>Pezizomycotina</taxon>
        <taxon>Dothideomycetes</taxon>
        <taxon>Pleosporomycetidae</taxon>
        <taxon>Mytilinidiales</taxon>
        <taxon>Mytilinidiaceae</taxon>
        <taxon>Lophium</taxon>
    </lineage>
</organism>
<proteinExistence type="predicted"/>
<dbReference type="InterPro" id="IPR011009">
    <property type="entry name" value="Kinase-like_dom_sf"/>
</dbReference>
<feature type="region of interest" description="Disordered" evidence="1">
    <location>
        <begin position="1197"/>
        <end position="1303"/>
    </location>
</feature>
<feature type="compositionally biased region" description="Acidic residues" evidence="1">
    <location>
        <begin position="1064"/>
        <end position="1089"/>
    </location>
</feature>
<reference evidence="3" key="1">
    <citation type="journal article" date="2020" name="Stud. Mycol.">
        <title>101 Dothideomycetes genomes: a test case for predicting lifestyles and emergence of pathogens.</title>
        <authorList>
            <person name="Haridas S."/>
            <person name="Albert R."/>
            <person name="Binder M."/>
            <person name="Bloem J."/>
            <person name="Labutti K."/>
            <person name="Salamov A."/>
            <person name="Andreopoulos B."/>
            <person name="Baker S."/>
            <person name="Barry K."/>
            <person name="Bills G."/>
            <person name="Bluhm B."/>
            <person name="Cannon C."/>
            <person name="Castanera R."/>
            <person name="Culley D."/>
            <person name="Daum C."/>
            <person name="Ezra D."/>
            <person name="Gonzalez J."/>
            <person name="Henrissat B."/>
            <person name="Kuo A."/>
            <person name="Liang C."/>
            <person name="Lipzen A."/>
            <person name="Lutzoni F."/>
            <person name="Magnuson J."/>
            <person name="Mondo S."/>
            <person name="Nolan M."/>
            <person name="Ohm R."/>
            <person name="Pangilinan J."/>
            <person name="Park H.-J."/>
            <person name="Ramirez L."/>
            <person name="Alfaro M."/>
            <person name="Sun H."/>
            <person name="Tritt A."/>
            <person name="Yoshinaga Y."/>
            <person name="Zwiers L.-H."/>
            <person name="Turgeon B."/>
            <person name="Goodwin S."/>
            <person name="Spatafora J."/>
            <person name="Crous P."/>
            <person name="Grigoriev I."/>
        </authorList>
    </citation>
    <scope>NUCLEOTIDE SEQUENCE</scope>
    <source>
        <strain evidence="3">CBS 269.34</strain>
    </source>
</reference>
<feature type="region of interest" description="Disordered" evidence="1">
    <location>
        <begin position="1060"/>
        <end position="1157"/>
    </location>
</feature>
<keyword evidence="4" id="KW-1185">Reference proteome</keyword>
<gene>
    <name evidence="3" type="ORF">BU16DRAFT_566205</name>
</gene>
<dbReference type="OrthoDB" id="10690313at2759"/>
<evidence type="ECO:0000313" key="4">
    <source>
        <dbReference type="Proteomes" id="UP000799750"/>
    </source>
</evidence>
<feature type="compositionally biased region" description="Polar residues" evidence="1">
    <location>
        <begin position="1387"/>
        <end position="1404"/>
    </location>
</feature>
<dbReference type="InterPro" id="IPR000253">
    <property type="entry name" value="FHA_dom"/>
</dbReference>
<dbReference type="PROSITE" id="PS50006">
    <property type="entry name" value="FHA_DOMAIN"/>
    <property type="match status" value="1"/>
</dbReference>
<feature type="compositionally biased region" description="Polar residues" evidence="1">
    <location>
        <begin position="1290"/>
        <end position="1301"/>
    </location>
</feature>
<feature type="domain" description="FHA" evidence="2">
    <location>
        <begin position="222"/>
        <end position="278"/>
    </location>
</feature>